<dbReference type="PANTHER" id="PTHR12385">
    <property type="entry name" value="CHOLINE TRANSPORTER-LIKE (SLC FAMILY 44)"/>
    <property type="match status" value="1"/>
</dbReference>
<feature type="transmembrane region" description="Helical" evidence="8">
    <location>
        <begin position="7"/>
        <end position="28"/>
    </location>
</feature>
<feature type="transmembrane region" description="Helical" evidence="8">
    <location>
        <begin position="290"/>
        <end position="309"/>
    </location>
</feature>
<comment type="similarity">
    <text evidence="3 8">Belongs to the CTL (choline transporter-like) family.</text>
</comment>
<proteinExistence type="inferred from homology"/>
<comment type="function">
    <text evidence="1 8">Probably involved in transport through the plasma membrane.</text>
</comment>
<feature type="transmembrane region" description="Helical" evidence="8">
    <location>
        <begin position="186"/>
        <end position="204"/>
    </location>
</feature>
<feature type="transmembrane region" description="Helical" evidence="8">
    <location>
        <begin position="386"/>
        <end position="409"/>
    </location>
</feature>
<feature type="transmembrane region" description="Helical" evidence="8">
    <location>
        <begin position="86"/>
        <end position="104"/>
    </location>
</feature>
<feature type="transmembrane region" description="Helical" evidence="8">
    <location>
        <begin position="249"/>
        <end position="269"/>
    </location>
</feature>
<keyword evidence="6 8" id="KW-1133">Transmembrane helix</keyword>
<evidence type="ECO:0000313" key="9">
    <source>
        <dbReference type="EMBL" id="ORX85665.1"/>
    </source>
</evidence>
<sequence>KPQYQDVWASIVFALVVLGTIIVFGVSIPNIDLEKLANKTTNDTSNGTSGLDIVIMLLSSIISSGLVTFLYVVLMQKYAGKMIKGTLILSIVFNIIYALISFFVSPVMGGLMLIMAIIYALCFYFWRKRIPFAKVMLKTVTTVTRKYPACMLVGLIGCFVGAIWYGFVCITFGVAILALGSQDSDMGGVTYVVYIFIIFSFFFTSQVINNTVHVTISGVFATFYFRGVIEPGTKNINVDVKNPTVKSFKRAITTSFGSICFGSLIIAIIETLKTLAKNAKEQGREDGNAAVALIACCIECILSCVGDMIEYFNVYAFTEVAIYGKSYCEAAKDTWEICKSHGIEALINDNLIGNVLTLGSISVGCLSTVITVVVGFLILRIDNVAALVIYGILTFLIGLFLFSIVAQVINSGVATTFVCLCEDPDALRYTKPELWEKVKDTYPSV</sequence>
<feature type="transmembrane region" description="Helical" evidence="8">
    <location>
        <begin position="211"/>
        <end position="229"/>
    </location>
</feature>
<name>A0A1Y1XIS4_9FUNG</name>
<dbReference type="InterPro" id="IPR007603">
    <property type="entry name" value="Choline_transptr-like"/>
</dbReference>
<reference evidence="9 10" key="1">
    <citation type="submission" date="2016-08" db="EMBL/GenBank/DDBJ databases">
        <title>A Parts List for Fungal Cellulosomes Revealed by Comparative Genomics.</title>
        <authorList>
            <consortium name="DOE Joint Genome Institute"/>
            <person name="Haitjema C.H."/>
            <person name="Gilmore S.P."/>
            <person name="Henske J.K."/>
            <person name="Solomon K.V."/>
            <person name="De Groot R."/>
            <person name="Kuo A."/>
            <person name="Mondo S.J."/>
            <person name="Salamov A.A."/>
            <person name="Labutti K."/>
            <person name="Zhao Z."/>
            <person name="Chiniquy J."/>
            <person name="Barry K."/>
            <person name="Brewer H.M."/>
            <person name="Purvine S.O."/>
            <person name="Wright A.T."/>
            <person name="Boxma B."/>
            <person name="Van Alen T."/>
            <person name="Hackstein J.H."/>
            <person name="Baker S.E."/>
            <person name="Grigoriev I.V."/>
            <person name="O'Malley M.A."/>
        </authorList>
    </citation>
    <scope>NUCLEOTIDE SEQUENCE [LARGE SCALE GENOMIC DNA]</scope>
    <source>
        <strain evidence="9 10">S4</strain>
    </source>
</reference>
<evidence type="ECO:0000256" key="3">
    <source>
        <dbReference type="ARBA" id="ARBA00007168"/>
    </source>
</evidence>
<comment type="subcellular location">
    <subcellularLocation>
        <location evidence="8">Cell membrane</location>
        <topology evidence="8">Multi-pass membrane protein</topology>
    </subcellularLocation>
    <subcellularLocation>
        <location evidence="2">Membrane</location>
        <topology evidence="2">Multi-pass membrane protein</topology>
    </subcellularLocation>
</comment>
<evidence type="ECO:0000256" key="2">
    <source>
        <dbReference type="ARBA" id="ARBA00004141"/>
    </source>
</evidence>
<feature type="transmembrane region" description="Helical" evidence="8">
    <location>
        <begin position="53"/>
        <end position="74"/>
    </location>
</feature>
<keyword evidence="10" id="KW-1185">Reference proteome</keyword>
<keyword evidence="5 8" id="KW-0812">Transmembrane</keyword>
<dbReference type="GO" id="GO:0005886">
    <property type="term" value="C:plasma membrane"/>
    <property type="evidence" value="ECO:0007669"/>
    <property type="project" value="UniProtKB-SubCell"/>
</dbReference>
<evidence type="ECO:0000256" key="5">
    <source>
        <dbReference type="ARBA" id="ARBA00022692"/>
    </source>
</evidence>
<keyword evidence="7 8" id="KW-0472">Membrane</keyword>
<feature type="non-terminal residue" evidence="9">
    <location>
        <position position="445"/>
    </location>
</feature>
<feature type="transmembrane region" description="Helical" evidence="8">
    <location>
        <begin position="355"/>
        <end position="379"/>
    </location>
</feature>
<dbReference type="EMBL" id="MCFG01000032">
    <property type="protein sequence ID" value="ORX85665.1"/>
    <property type="molecule type" value="Genomic_DNA"/>
</dbReference>
<accession>A0A1Y1XIS4</accession>
<dbReference type="OrthoDB" id="44736at2759"/>
<evidence type="ECO:0000256" key="4">
    <source>
        <dbReference type="ARBA" id="ARBA00015388"/>
    </source>
</evidence>
<gene>
    <name evidence="9" type="ORF">BCR32DRAFT_180153</name>
</gene>
<dbReference type="Proteomes" id="UP000193944">
    <property type="component" value="Unassembled WGS sequence"/>
</dbReference>
<evidence type="ECO:0000313" key="10">
    <source>
        <dbReference type="Proteomes" id="UP000193944"/>
    </source>
</evidence>
<feature type="non-terminal residue" evidence="9">
    <location>
        <position position="1"/>
    </location>
</feature>
<dbReference type="GO" id="GO:0022857">
    <property type="term" value="F:transmembrane transporter activity"/>
    <property type="evidence" value="ECO:0007669"/>
    <property type="project" value="UniProtKB-UniRule"/>
</dbReference>
<organism evidence="9 10">
    <name type="scientific">Anaeromyces robustus</name>
    <dbReference type="NCBI Taxonomy" id="1754192"/>
    <lineage>
        <taxon>Eukaryota</taxon>
        <taxon>Fungi</taxon>
        <taxon>Fungi incertae sedis</taxon>
        <taxon>Chytridiomycota</taxon>
        <taxon>Chytridiomycota incertae sedis</taxon>
        <taxon>Neocallimastigomycetes</taxon>
        <taxon>Neocallimastigales</taxon>
        <taxon>Neocallimastigaceae</taxon>
        <taxon>Anaeromyces</taxon>
    </lineage>
</organism>
<evidence type="ECO:0000256" key="1">
    <source>
        <dbReference type="ARBA" id="ARBA00002957"/>
    </source>
</evidence>
<dbReference type="Pfam" id="PF04515">
    <property type="entry name" value="Choline_transpo"/>
    <property type="match status" value="1"/>
</dbReference>
<protein>
    <recommendedName>
        <fullName evidence="4 8">Protein PNS1</fullName>
    </recommendedName>
</protein>
<comment type="caution">
    <text evidence="9">The sequence shown here is derived from an EMBL/GenBank/DDBJ whole genome shotgun (WGS) entry which is preliminary data.</text>
</comment>
<reference evidence="9 10" key="2">
    <citation type="submission" date="2016-08" db="EMBL/GenBank/DDBJ databases">
        <title>Pervasive Adenine N6-methylation of Active Genes in Fungi.</title>
        <authorList>
            <consortium name="DOE Joint Genome Institute"/>
            <person name="Mondo S.J."/>
            <person name="Dannebaum R.O."/>
            <person name="Kuo R.C."/>
            <person name="Labutti K."/>
            <person name="Haridas S."/>
            <person name="Kuo A."/>
            <person name="Salamov A."/>
            <person name="Ahrendt S.R."/>
            <person name="Lipzen A."/>
            <person name="Sullivan W."/>
            <person name="Andreopoulos W.B."/>
            <person name="Clum A."/>
            <person name="Lindquist E."/>
            <person name="Daum C."/>
            <person name="Ramamoorthy G.K."/>
            <person name="Gryganskyi A."/>
            <person name="Culley D."/>
            <person name="Magnuson J.K."/>
            <person name="James T.Y."/>
            <person name="O'Malley M.A."/>
            <person name="Stajich J.E."/>
            <person name="Spatafora J.W."/>
            <person name="Visel A."/>
            <person name="Grigoriev I.V."/>
        </authorList>
    </citation>
    <scope>NUCLEOTIDE SEQUENCE [LARGE SCALE GENOMIC DNA]</scope>
    <source>
        <strain evidence="9 10">S4</strain>
    </source>
</reference>
<feature type="transmembrane region" description="Helical" evidence="8">
    <location>
        <begin position="147"/>
        <end position="180"/>
    </location>
</feature>
<dbReference type="STRING" id="1754192.A0A1Y1XIS4"/>
<dbReference type="PANTHER" id="PTHR12385:SF4">
    <property type="entry name" value="PROTEIN PNS1"/>
    <property type="match status" value="1"/>
</dbReference>
<dbReference type="AlphaFoldDB" id="A0A1Y1XIS4"/>
<evidence type="ECO:0000256" key="7">
    <source>
        <dbReference type="ARBA" id="ARBA00023136"/>
    </source>
</evidence>
<feature type="transmembrane region" description="Helical" evidence="8">
    <location>
        <begin position="110"/>
        <end position="126"/>
    </location>
</feature>
<evidence type="ECO:0000256" key="8">
    <source>
        <dbReference type="RuleBase" id="RU368066"/>
    </source>
</evidence>
<evidence type="ECO:0000256" key="6">
    <source>
        <dbReference type="ARBA" id="ARBA00022989"/>
    </source>
</evidence>